<proteinExistence type="inferred from homology"/>
<dbReference type="Gene3D" id="3.30.200.20">
    <property type="entry name" value="Phosphorylase Kinase, domain 1"/>
    <property type="match status" value="1"/>
</dbReference>
<feature type="binding site" evidence="14">
    <location>
        <position position="288"/>
    </location>
    <ligand>
        <name>pyridoxal 5'-phosphate</name>
        <dbReference type="ChEBI" id="CHEBI:597326"/>
    </ligand>
</feature>
<comment type="similarity">
    <text evidence="3">Belongs to the cysteine synthase/cystathionine beta-synthase family.</text>
</comment>
<comment type="cofactor">
    <cofactor evidence="1 14">
        <name>pyridoxal 5'-phosphate</name>
        <dbReference type="ChEBI" id="CHEBI:597326"/>
    </cofactor>
</comment>
<dbReference type="GO" id="GO:0005524">
    <property type="term" value="F:ATP binding"/>
    <property type="evidence" value="ECO:0007669"/>
    <property type="project" value="UniProtKB-UniRule"/>
</dbReference>
<dbReference type="PROSITE" id="PS00107">
    <property type="entry name" value="PROTEIN_KINASE_ATP"/>
    <property type="match status" value="1"/>
</dbReference>
<evidence type="ECO:0000259" key="18">
    <source>
        <dbReference type="PROSITE" id="PS50011"/>
    </source>
</evidence>
<keyword evidence="16" id="KW-0067">ATP-binding</keyword>
<dbReference type="SUPFAM" id="SSF53686">
    <property type="entry name" value="Tryptophan synthase beta subunit-like PLP-dependent enzymes"/>
    <property type="match status" value="1"/>
</dbReference>
<organism evidence="19 20">
    <name type="scientific">Lolium multiflorum</name>
    <name type="common">Italian ryegrass</name>
    <name type="synonym">Lolium perenne subsp. multiflorum</name>
    <dbReference type="NCBI Taxonomy" id="4521"/>
    <lineage>
        <taxon>Eukaryota</taxon>
        <taxon>Viridiplantae</taxon>
        <taxon>Streptophyta</taxon>
        <taxon>Embryophyta</taxon>
        <taxon>Tracheophyta</taxon>
        <taxon>Spermatophyta</taxon>
        <taxon>Magnoliopsida</taxon>
        <taxon>Liliopsida</taxon>
        <taxon>Poales</taxon>
        <taxon>Poaceae</taxon>
        <taxon>BOP clade</taxon>
        <taxon>Pooideae</taxon>
        <taxon>Poodae</taxon>
        <taxon>Poeae</taxon>
        <taxon>Poeae Chloroplast Group 2 (Poeae type)</taxon>
        <taxon>Loliodinae</taxon>
        <taxon>Loliinae</taxon>
        <taxon>Lolium</taxon>
    </lineage>
</organism>
<dbReference type="GO" id="GO:0004124">
    <property type="term" value="F:cysteine synthase activity"/>
    <property type="evidence" value="ECO:0007669"/>
    <property type="project" value="InterPro"/>
</dbReference>
<keyword evidence="20" id="KW-1185">Reference proteome</keyword>
<dbReference type="AlphaFoldDB" id="A0AAD8R8C7"/>
<sequence>MELQEGRKGIPSLLSSQGECIASNITQLIGWTPLIELKNIAEKDGICARLIGKIEPYQPLSSVKDRSALRLIEDAEEKGLITPGITTLLGVTSGNLGIGVAFIAAQKGYKFIAVMPAKLSLDKQILLRYIGAEVVLVDPAQHGFKVLLDTVEQLRKDVKNAYVLDQFTNSANPDAHFRWTGPEIWKDTAGKVDIFIAASGSGGTITGVGRYLKMKSPSMKLICVEPAESPVISGGEPAFHNILGIGPGFVPEILDRSQIDEIVTVTTQEAMDMARRLAREEGLLVGISSGANAAACLKVASREENKGKMIVTMFSSGAERYLNTELFAQVTELDLSGNQITGSIQMAIGVLNLNALNLTGNQISGTIPAVFRFMPALTILDLSSNALSGEIPKDMDNLNLNFLNLSMNKNNLTGEIPSSLQNEAYEQSFLFNSALCVSSNSSIRNFPICRVRVNNSNDISRRLIALLFVLAGIMLVGSVVAGFLLLKRQKNSQDPPSWKLTQFHALHFTEYDVLAGLCEQNCIGSGRSGKVYRVCVVDGEGGSRMVAVKKIWNMQNLDKKLENDFLAEVQILGEIRHTNIVKLLCCISSSDLRGRTSYL</sequence>
<feature type="binding site" evidence="14">
    <location>
        <begin position="200"/>
        <end position="204"/>
    </location>
    <ligand>
        <name>pyridoxal 5'-phosphate</name>
        <dbReference type="ChEBI" id="CHEBI:597326"/>
    </ligand>
</feature>
<dbReference type="InterPro" id="IPR050214">
    <property type="entry name" value="Cys_Synth/Cystath_Beta-Synth"/>
</dbReference>
<dbReference type="InterPro" id="IPR011009">
    <property type="entry name" value="Kinase-like_dom_sf"/>
</dbReference>
<evidence type="ECO:0000313" key="19">
    <source>
        <dbReference type="EMBL" id="KAK1616120.1"/>
    </source>
</evidence>
<dbReference type="InterPro" id="IPR001245">
    <property type="entry name" value="Ser-Thr/Tyr_kinase_cat_dom"/>
</dbReference>
<comment type="subcellular location">
    <subcellularLocation>
        <location evidence="2">Cell membrane</location>
        <topology evidence="2">Single-pass membrane protein</topology>
    </subcellularLocation>
</comment>
<evidence type="ECO:0000256" key="7">
    <source>
        <dbReference type="ARBA" id="ARBA00022692"/>
    </source>
</evidence>
<feature type="domain" description="Protein kinase" evidence="18">
    <location>
        <begin position="517"/>
        <end position="599"/>
    </location>
</feature>
<dbReference type="PROSITE" id="PS50011">
    <property type="entry name" value="PROTEIN_KINASE_DOM"/>
    <property type="match status" value="1"/>
</dbReference>
<evidence type="ECO:0000256" key="17">
    <source>
        <dbReference type="SAM" id="Phobius"/>
    </source>
</evidence>
<comment type="pathway">
    <text evidence="13">Amino-acid biosynthesis.</text>
</comment>
<dbReference type="NCBIfam" id="TIGR01136">
    <property type="entry name" value="cysKM"/>
    <property type="match status" value="1"/>
</dbReference>
<comment type="caution">
    <text evidence="19">The sequence shown here is derived from an EMBL/GenBank/DDBJ whole genome shotgun (WGS) entry which is preliminary data.</text>
</comment>
<evidence type="ECO:0000256" key="2">
    <source>
        <dbReference type="ARBA" id="ARBA00004162"/>
    </source>
</evidence>
<dbReference type="InterPro" id="IPR032675">
    <property type="entry name" value="LRR_dom_sf"/>
</dbReference>
<dbReference type="NCBIfam" id="TIGR01139">
    <property type="entry name" value="cysK"/>
    <property type="match status" value="1"/>
</dbReference>
<feature type="binding site" evidence="14">
    <location>
        <position position="95"/>
    </location>
    <ligand>
        <name>pyridoxal 5'-phosphate</name>
        <dbReference type="ChEBI" id="CHEBI:597326"/>
    </ligand>
</feature>
<evidence type="ECO:0000256" key="13">
    <source>
        <dbReference type="ARBA" id="ARBA00029440"/>
    </source>
</evidence>
<dbReference type="InterPro" id="IPR001926">
    <property type="entry name" value="TrpB-like_PALP"/>
</dbReference>
<dbReference type="InterPro" id="IPR001611">
    <property type="entry name" value="Leu-rich_rpt"/>
</dbReference>
<dbReference type="Gene3D" id="3.40.50.1100">
    <property type="match status" value="2"/>
</dbReference>
<accession>A0AAD8R8C7</accession>
<keyword evidence="12" id="KW-0198">Cysteine biosynthesis</keyword>
<name>A0AAD8R8C7_LOLMU</name>
<dbReference type="GO" id="GO:0006535">
    <property type="term" value="P:cysteine biosynthetic process from serine"/>
    <property type="evidence" value="ECO:0007669"/>
    <property type="project" value="InterPro"/>
</dbReference>
<dbReference type="Pfam" id="PF13855">
    <property type="entry name" value="LRR_8"/>
    <property type="match status" value="1"/>
</dbReference>
<dbReference type="InterPro" id="IPR017441">
    <property type="entry name" value="Protein_kinase_ATP_BS"/>
</dbReference>
<keyword evidence="11 17" id="KW-0472">Membrane</keyword>
<evidence type="ECO:0000256" key="16">
    <source>
        <dbReference type="PROSITE-ProRule" id="PRU10141"/>
    </source>
</evidence>
<dbReference type="SUPFAM" id="SSF52058">
    <property type="entry name" value="L domain-like"/>
    <property type="match status" value="1"/>
</dbReference>
<evidence type="ECO:0000256" key="10">
    <source>
        <dbReference type="ARBA" id="ARBA00022989"/>
    </source>
</evidence>
<dbReference type="InterPro" id="IPR005856">
    <property type="entry name" value="Cys_synth"/>
</dbReference>
<evidence type="ECO:0000256" key="15">
    <source>
        <dbReference type="PIRSR" id="PIRSR605856-51"/>
    </source>
</evidence>
<dbReference type="InterPro" id="IPR005859">
    <property type="entry name" value="CysK"/>
</dbReference>
<reference evidence="19" key="1">
    <citation type="submission" date="2023-07" db="EMBL/GenBank/DDBJ databases">
        <title>A chromosome-level genome assembly of Lolium multiflorum.</title>
        <authorList>
            <person name="Chen Y."/>
            <person name="Copetti D."/>
            <person name="Kolliker R."/>
            <person name="Studer B."/>
        </authorList>
    </citation>
    <scope>NUCLEOTIDE SEQUENCE</scope>
    <source>
        <strain evidence="19">02402/16</strain>
        <tissue evidence="19">Leaf</tissue>
    </source>
</reference>
<keyword evidence="5" id="KW-0433">Leucine-rich repeat</keyword>
<feature type="binding site" evidence="16">
    <location>
        <position position="550"/>
    </location>
    <ligand>
        <name>ATP</name>
        <dbReference type="ChEBI" id="CHEBI:30616"/>
    </ligand>
</feature>
<keyword evidence="6" id="KW-0808">Transferase</keyword>
<evidence type="ECO:0000256" key="1">
    <source>
        <dbReference type="ARBA" id="ARBA00001933"/>
    </source>
</evidence>
<dbReference type="Proteomes" id="UP001231189">
    <property type="component" value="Unassembled WGS sequence"/>
</dbReference>
<dbReference type="Pfam" id="PF00560">
    <property type="entry name" value="LRR_1"/>
    <property type="match status" value="1"/>
</dbReference>
<gene>
    <name evidence="19" type="ORF">QYE76_021637</name>
</gene>
<evidence type="ECO:0000313" key="20">
    <source>
        <dbReference type="Proteomes" id="UP001231189"/>
    </source>
</evidence>
<dbReference type="InterPro" id="IPR000719">
    <property type="entry name" value="Prot_kinase_dom"/>
</dbReference>
<keyword evidence="7 17" id="KW-0812">Transmembrane</keyword>
<evidence type="ECO:0000256" key="8">
    <source>
        <dbReference type="ARBA" id="ARBA00022737"/>
    </source>
</evidence>
<dbReference type="PANTHER" id="PTHR10314">
    <property type="entry name" value="CYSTATHIONINE BETA-SYNTHASE"/>
    <property type="match status" value="1"/>
</dbReference>
<dbReference type="Gene3D" id="3.80.10.10">
    <property type="entry name" value="Ribonuclease Inhibitor"/>
    <property type="match status" value="1"/>
</dbReference>
<evidence type="ECO:0000256" key="6">
    <source>
        <dbReference type="ARBA" id="ARBA00022679"/>
    </source>
</evidence>
<dbReference type="GO" id="GO:0004672">
    <property type="term" value="F:protein kinase activity"/>
    <property type="evidence" value="ECO:0007669"/>
    <property type="project" value="InterPro"/>
</dbReference>
<keyword evidence="10 17" id="KW-1133">Transmembrane helix</keyword>
<dbReference type="InterPro" id="IPR036052">
    <property type="entry name" value="TrpB-like_PALP_sf"/>
</dbReference>
<evidence type="ECO:0000256" key="11">
    <source>
        <dbReference type="ARBA" id="ARBA00023136"/>
    </source>
</evidence>
<feature type="transmembrane region" description="Helical" evidence="17">
    <location>
        <begin position="463"/>
        <end position="486"/>
    </location>
</feature>
<dbReference type="CDD" id="cd01561">
    <property type="entry name" value="CBS_like"/>
    <property type="match status" value="1"/>
</dbReference>
<dbReference type="Pfam" id="PF00291">
    <property type="entry name" value="PALP"/>
    <property type="match status" value="1"/>
</dbReference>
<evidence type="ECO:0000256" key="3">
    <source>
        <dbReference type="ARBA" id="ARBA00007103"/>
    </source>
</evidence>
<dbReference type="FunFam" id="3.40.50.1100:FF:000006">
    <property type="entry name" value="Cysteine synthase"/>
    <property type="match status" value="1"/>
</dbReference>
<evidence type="ECO:0000256" key="5">
    <source>
        <dbReference type="ARBA" id="ARBA00022614"/>
    </source>
</evidence>
<keyword evidence="16" id="KW-0547">Nucleotide-binding</keyword>
<dbReference type="SUPFAM" id="SSF56112">
    <property type="entry name" value="Protein kinase-like (PK-like)"/>
    <property type="match status" value="1"/>
</dbReference>
<evidence type="ECO:0000256" key="4">
    <source>
        <dbReference type="ARBA" id="ARBA00022605"/>
    </source>
</evidence>
<feature type="modified residue" description="N6-(pyridoxal phosphate)lysine" evidence="15">
    <location>
        <position position="64"/>
    </location>
</feature>
<keyword evidence="9 14" id="KW-0663">Pyridoxal phosphate</keyword>
<evidence type="ECO:0000256" key="14">
    <source>
        <dbReference type="PIRSR" id="PIRSR605856-50"/>
    </source>
</evidence>
<keyword evidence="8" id="KW-0677">Repeat</keyword>
<dbReference type="EMBL" id="JAUUTY010000006">
    <property type="protein sequence ID" value="KAK1616120.1"/>
    <property type="molecule type" value="Genomic_DNA"/>
</dbReference>
<dbReference type="GO" id="GO:0005886">
    <property type="term" value="C:plasma membrane"/>
    <property type="evidence" value="ECO:0007669"/>
    <property type="project" value="UniProtKB-SubCell"/>
</dbReference>
<keyword evidence="4" id="KW-0028">Amino-acid biosynthesis</keyword>
<evidence type="ECO:0000256" key="12">
    <source>
        <dbReference type="ARBA" id="ARBA00023192"/>
    </source>
</evidence>
<protein>
    <recommendedName>
        <fullName evidence="18">Protein kinase domain-containing protein</fullName>
    </recommendedName>
</protein>
<evidence type="ECO:0000256" key="9">
    <source>
        <dbReference type="ARBA" id="ARBA00022898"/>
    </source>
</evidence>
<dbReference type="Pfam" id="PF07714">
    <property type="entry name" value="PK_Tyr_Ser-Thr"/>
    <property type="match status" value="1"/>
</dbReference>